<proteinExistence type="predicted"/>
<accession>A0A8D8MYP2</accession>
<dbReference type="EMBL" id="HBUE01340024">
    <property type="protein sequence ID" value="CAG6597945.1"/>
    <property type="molecule type" value="Transcribed_RNA"/>
</dbReference>
<dbReference type="AlphaFoldDB" id="A0A8D8MYP2"/>
<name>A0A8D8MYP2_CULPI</name>
<evidence type="ECO:0000313" key="1">
    <source>
        <dbReference type="EMBL" id="CAG6545782.1"/>
    </source>
</evidence>
<reference evidence="1" key="1">
    <citation type="submission" date="2021-05" db="EMBL/GenBank/DDBJ databases">
        <authorList>
            <person name="Alioto T."/>
            <person name="Alioto T."/>
            <person name="Gomez Garrido J."/>
        </authorList>
    </citation>
    <scope>NUCLEOTIDE SEQUENCE</scope>
</reference>
<protein>
    <submittedName>
        <fullName evidence="1">(northern house mosquito) hypothetical protein</fullName>
    </submittedName>
</protein>
<organism evidence="1">
    <name type="scientific">Culex pipiens</name>
    <name type="common">House mosquito</name>
    <dbReference type="NCBI Taxonomy" id="7175"/>
    <lineage>
        <taxon>Eukaryota</taxon>
        <taxon>Metazoa</taxon>
        <taxon>Ecdysozoa</taxon>
        <taxon>Arthropoda</taxon>
        <taxon>Hexapoda</taxon>
        <taxon>Insecta</taxon>
        <taxon>Pterygota</taxon>
        <taxon>Neoptera</taxon>
        <taxon>Endopterygota</taxon>
        <taxon>Diptera</taxon>
        <taxon>Nematocera</taxon>
        <taxon>Culicoidea</taxon>
        <taxon>Culicidae</taxon>
        <taxon>Culicinae</taxon>
        <taxon>Culicini</taxon>
        <taxon>Culex</taxon>
        <taxon>Culex</taxon>
    </lineage>
</organism>
<dbReference type="EMBL" id="HBUE01233166">
    <property type="protein sequence ID" value="CAG6545782.1"/>
    <property type="molecule type" value="Transcribed_RNA"/>
</dbReference>
<sequence length="105" mass="12432">MYTIIIGTPNHFDTVKKSLYTQKVFLRMYNVPSSNRPSFFLKTTLQSFKGHSQNTWTHNSRGRWGKTTIWGKRNNRSCGRNFYNFDYFQYEELLLAMQLADSTTT</sequence>